<keyword evidence="3" id="KW-1185">Reference proteome</keyword>
<evidence type="ECO:0000313" key="3">
    <source>
        <dbReference type="Proteomes" id="UP001186944"/>
    </source>
</evidence>
<evidence type="ECO:0000313" key="2">
    <source>
        <dbReference type="EMBL" id="KAK3092938.1"/>
    </source>
</evidence>
<protein>
    <submittedName>
        <fullName evidence="2">Uncharacterized protein</fullName>
    </submittedName>
</protein>
<organism evidence="2 3">
    <name type="scientific">Pinctada imbricata</name>
    <name type="common">Atlantic pearl-oyster</name>
    <name type="synonym">Pinctada martensii</name>
    <dbReference type="NCBI Taxonomy" id="66713"/>
    <lineage>
        <taxon>Eukaryota</taxon>
        <taxon>Metazoa</taxon>
        <taxon>Spiralia</taxon>
        <taxon>Lophotrochozoa</taxon>
        <taxon>Mollusca</taxon>
        <taxon>Bivalvia</taxon>
        <taxon>Autobranchia</taxon>
        <taxon>Pteriomorphia</taxon>
        <taxon>Pterioida</taxon>
        <taxon>Pterioidea</taxon>
        <taxon>Pteriidae</taxon>
        <taxon>Pinctada</taxon>
    </lineage>
</organism>
<dbReference type="AlphaFoldDB" id="A0AA88XW13"/>
<dbReference type="InterPro" id="IPR039471">
    <property type="entry name" value="CXorf65-like"/>
</dbReference>
<dbReference type="Proteomes" id="UP001186944">
    <property type="component" value="Unassembled WGS sequence"/>
</dbReference>
<sequence length="161" mass="18046">MFIIVKYGNNETLLCNPTCAVINLLTSIKRRAGYGNSNVIVDLSDETGLVKELDNHQMEYANKYLTSHETYILVKKELASDNVSVESGSTPRSQNYQYKPLLEKFDEIFPNYRLHVDHIPTKVVKKRGGKSPSPAGRFTAKQANKKSVDPPKSRASGKKKS</sequence>
<proteinExistence type="predicted"/>
<feature type="region of interest" description="Disordered" evidence="1">
    <location>
        <begin position="123"/>
        <end position="161"/>
    </location>
</feature>
<evidence type="ECO:0000256" key="1">
    <source>
        <dbReference type="SAM" id="MobiDB-lite"/>
    </source>
</evidence>
<comment type="caution">
    <text evidence="2">The sequence shown here is derived from an EMBL/GenBank/DDBJ whole genome shotgun (WGS) entry which is preliminary data.</text>
</comment>
<name>A0AA88XW13_PINIB</name>
<dbReference type="EMBL" id="VSWD01000009">
    <property type="protein sequence ID" value="KAK3092938.1"/>
    <property type="molecule type" value="Genomic_DNA"/>
</dbReference>
<dbReference type="PANTHER" id="PTHR33887">
    <property type="entry name" value="PB1 DOMAIN-CONTAINING PROTEIN"/>
    <property type="match status" value="1"/>
</dbReference>
<dbReference type="Pfam" id="PF15874">
    <property type="entry name" value="Il2rg"/>
    <property type="match status" value="1"/>
</dbReference>
<gene>
    <name evidence="2" type="ORF">FSP39_009119</name>
</gene>
<reference evidence="2" key="1">
    <citation type="submission" date="2019-08" db="EMBL/GenBank/DDBJ databases">
        <title>The improved chromosome-level genome for the pearl oyster Pinctada fucata martensii using PacBio sequencing and Hi-C.</title>
        <authorList>
            <person name="Zheng Z."/>
        </authorList>
    </citation>
    <scope>NUCLEOTIDE SEQUENCE</scope>
    <source>
        <strain evidence="2">ZZ-2019</strain>
        <tissue evidence="2">Adductor muscle</tissue>
    </source>
</reference>
<accession>A0AA88XW13</accession>
<dbReference type="PANTHER" id="PTHR33887:SF5">
    <property type="entry name" value="PB1 DOMAIN-CONTAINING PROTEIN"/>
    <property type="match status" value="1"/>
</dbReference>